<dbReference type="InterPro" id="IPR046712">
    <property type="entry name" value="DUF6785"/>
</dbReference>
<evidence type="ECO:0000313" key="4">
    <source>
        <dbReference type="EMBL" id="GAG29282.1"/>
    </source>
</evidence>
<gene>
    <name evidence="4" type="ORF">S01H1_71650</name>
</gene>
<feature type="domain" description="DUF6784" evidence="2">
    <location>
        <begin position="203"/>
        <end position="244"/>
    </location>
</feature>
<comment type="caution">
    <text evidence="4">The sequence shown here is derived from an EMBL/GenBank/DDBJ whole genome shotgun (WGS) entry which is preliminary data.</text>
</comment>
<feature type="non-terminal residue" evidence="4">
    <location>
        <position position="1"/>
    </location>
</feature>
<dbReference type="EMBL" id="BARS01047724">
    <property type="protein sequence ID" value="GAG29282.1"/>
    <property type="molecule type" value="Genomic_DNA"/>
</dbReference>
<dbReference type="InterPro" id="IPR046711">
    <property type="entry name" value="DUF6784"/>
</dbReference>
<feature type="transmembrane region" description="Helical" evidence="1">
    <location>
        <begin position="139"/>
        <end position="162"/>
    </location>
</feature>
<evidence type="ECO:0000259" key="2">
    <source>
        <dbReference type="Pfam" id="PF20580"/>
    </source>
</evidence>
<accession>X0X1G1</accession>
<proteinExistence type="predicted"/>
<name>X0X1G1_9ZZZZ</name>
<evidence type="ECO:0000256" key="1">
    <source>
        <dbReference type="SAM" id="Phobius"/>
    </source>
</evidence>
<protein>
    <submittedName>
        <fullName evidence="4">Uncharacterized protein</fullName>
    </submittedName>
</protein>
<feature type="transmembrane region" description="Helical" evidence="1">
    <location>
        <begin position="21"/>
        <end position="41"/>
    </location>
</feature>
<keyword evidence="1" id="KW-0812">Transmembrane</keyword>
<sequence length="244" mass="27270">LLDVLREAFGFGKGNPPEAGWLSTRLSFWGFVVGTFGIMIWGHYFGIPFWVSFLVVGAFFMVMLVASRVICQGGIAYFTLTVAPLDGLIAFFGPRFFTSVGILIAAVAQKALFVDLRESLMPSLLHARKITNKMVNRRMIIGGISLTLVAGVAVSFLAMLALCYKFGIRELQLDWATRTTVAVYENIHSLVESPVSPGHWVMVFSVMGALIMLILVICYHRFYWWPIHPIGYLTAYSSAMRILW</sequence>
<dbReference type="AlphaFoldDB" id="X0X1G1"/>
<dbReference type="Pfam" id="PF20580">
    <property type="entry name" value="DUF6784"/>
    <property type="match status" value="1"/>
</dbReference>
<keyword evidence="1" id="KW-0472">Membrane</keyword>
<feature type="non-terminal residue" evidence="4">
    <location>
        <position position="244"/>
    </location>
</feature>
<keyword evidence="1" id="KW-1133">Transmembrane helix</keyword>
<feature type="transmembrane region" description="Helical" evidence="1">
    <location>
        <begin position="199"/>
        <end position="219"/>
    </location>
</feature>
<evidence type="ECO:0000259" key="3">
    <source>
        <dbReference type="Pfam" id="PF20581"/>
    </source>
</evidence>
<reference evidence="4" key="1">
    <citation type="journal article" date="2014" name="Front. Microbiol.">
        <title>High frequency of phylogenetically diverse reductive dehalogenase-homologous genes in deep subseafloor sedimentary metagenomes.</title>
        <authorList>
            <person name="Kawai M."/>
            <person name="Futagami T."/>
            <person name="Toyoda A."/>
            <person name="Takaki Y."/>
            <person name="Nishi S."/>
            <person name="Hori S."/>
            <person name="Arai W."/>
            <person name="Tsubouchi T."/>
            <person name="Morono Y."/>
            <person name="Uchiyama I."/>
            <person name="Ito T."/>
            <person name="Fujiyama A."/>
            <person name="Inagaki F."/>
            <person name="Takami H."/>
        </authorList>
    </citation>
    <scope>NUCLEOTIDE SEQUENCE</scope>
    <source>
        <strain evidence="4">Expedition CK06-06</strain>
    </source>
</reference>
<organism evidence="4">
    <name type="scientific">marine sediment metagenome</name>
    <dbReference type="NCBI Taxonomy" id="412755"/>
    <lineage>
        <taxon>unclassified sequences</taxon>
        <taxon>metagenomes</taxon>
        <taxon>ecological metagenomes</taxon>
    </lineage>
</organism>
<feature type="domain" description="DUF6785" evidence="3">
    <location>
        <begin position="2"/>
        <end position="167"/>
    </location>
</feature>
<feature type="transmembrane region" description="Helical" evidence="1">
    <location>
        <begin position="47"/>
        <end position="67"/>
    </location>
</feature>
<dbReference type="Pfam" id="PF20581">
    <property type="entry name" value="DUF6785"/>
    <property type="match status" value="1"/>
</dbReference>